<protein>
    <submittedName>
        <fullName evidence="2">RCG27036</fullName>
    </submittedName>
</protein>
<feature type="region of interest" description="Disordered" evidence="1">
    <location>
        <begin position="60"/>
        <end position="81"/>
    </location>
</feature>
<accession>A6HMP2</accession>
<dbReference type="Proteomes" id="UP000234681">
    <property type="component" value="Chromosome 3"/>
</dbReference>
<reference evidence="3" key="1">
    <citation type="submission" date="2005-09" db="EMBL/GenBank/DDBJ databases">
        <authorList>
            <person name="Mural R.J."/>
            <person name="Li P.W."/>
            <person name="Adams M.D."/>
            <person name="Amanatides P.G."/>
            <person name="Baden-Tillson H."/>
            <person name="Barnstead M."/>
            <person name="Chin S.H."/>
            <person name="Dew I."/>
            <person name="Evans C.A."/>
            <person name="Ferriera S."/>
            <person name="Flanigan M."/>
            <person name="Fosler C."/>
            <person name="Glodek A."/>
            <person name="Gu Z."/>
            <person name="Holt R.A."/>
            <person name="Jennings D."/>
            <person name="Kraft C.L."/>
            <person name="Lu F."/>
            <person name="Nguyen T."/>
            <person name="Nusskern D.R."/>
            <person name="Pfannkoch C.M."/>
            <person name="Sitter C."/>
            <person name="Sutton G.G."/>
            <person name="Venter J.C."/>
            <person name="Wang Z."/>
            <person name="Woodage T."/>
            <person name="Zheng X.H."/>
            <person name="Zhong F."/>
        </authorList>
    </citation>
    <scope>NUCLEOTIDE SEQUENCE [LARGE SCALE GENOMIC DNA]</scope>
    <source>
        <strain>BN</strain>
        <strain evidence="3">Sprague-Dawley</strain>
    </source>
</reference>
<gene>
    <name evidence="2" type="ORF">rCG_27036</name>
</gene>
<evidence type="ECO:0000313" key="3">
    <source>
        <dbReference type="Proteomes" id="UP000234681"/>
    </source>
</evidence>
<dbReference type="EMBL" id="CH473949">
    <property type="protein sequence ID" value="EDL79293.1"/>
    <property type="molecule type" value="Genomic_DNA"/>
</dbReference>
<evidence type="ECO:0000256" key="1">
    <source>
        <dbReference type="SAM" id="MobiDB-lite"/>
    </source>
</evidence>
<proteinExistence type="predicted"/>
<sequence length="81" mass="9195">MPKENKSWKSGYTSYMSGQLQQQSSSVMSIFNLSPTTLNLLRAVVRVRREDAGRVFLLEDRVPPESSRGNKHPVDSGWQNN</sequence>
<dbReference type="AlphaFoldDB" id="A6HMP2"/>
<evidence type="ECO:0000313" key="2">
    <source>
        <dbReference type="EMBL" id="EDL79293.1"/>
    </source>
</evidence>
<name>A6HMP2_RAT</name>
<organism evidence="2 3">
    <name type="scientific">Rattus norvegicus</name>
    <name type="common">Rat</name>
    <dbReference type="NCBI Taxonomy" id="10116"/>
    <lineage>
        <taxon>Eukaryota</taxon>
        <taxon>Metazoa</taxon>
        <taxon>Chordata</taxon>
        <taxon>Craniata</taxon>
        <taxon>Vertebrata</taxon>
        <taxon>Euteleostomi</taxon>
        <taxon>Mammalia</taxon>
        <taxon>Eutheria</taxon>
        <taxon>Euarchontoglires</taxon>
        <taxon>Glires</taxon>
        <taxon>Rodentia</taxon>
        <taxon>Myomorpha</taxon>
        <taxon>Muroidea</taxon>
        <taxon>Muridae</taxon>
        <taxon>Murinae</taxon>
        <taxon>Rattus</taxon>
    </lineage>
</organism>